<evidence type="ECO:0000313" key="1">
    <source>
        <dbReference type="EMBL" id="QHT03682.1"/>
    </source>
</evidence>
<reference evidence="1" key="1">
    <citation type="journal article" date="2020" name="Nature">
        <title>Giant virus diversity and host interactions through global metagenomics.</title>
        <authorList>
            <person name="Schulz F."/>
            <person name="Roux S."/>
            <person name="Paez-Espino D."/>
            <person name="Jungbluth S."/>
            <person name="Walsh D.A."/>
            <person name="Denef V.J."/>
            <person name="McMahon K.D."/>
            <person name="Konstantinidis K.T."/>
            <person name="Eloe-Fadrosh E.A."/>
            <person name="Kyrpides N.C."/>
            <person name="Woyke T."/>
        </authorList>
    </citation>
    <scope>NUCLEOTIDE SEQUENCE</scope>
    <source>
        <strain evidence="1">GVMAG-M-3300021120-1</strain>
    </source>
</reference>
<name>A0A6C0CHL7_9ZZZZ</name>
<organism evidence="1">
    <name type="scientific">viral metagenome</name>
    <dbReference type="NCBI Taxonomy" id="1070528"/>
    <lineage>
        <taxon>unclassified sequences</taxon>
        <taxon>metagenomes</taxon>
        <taxon>organismal metagenomes</taxon>
    </lineage>
</organism>
<dbReference type="AlphaFoldDB" id="A0A6C0CHL7"/>
<sequence length="147" mass="17639">METCQFYDRIYGKHEGKLYIFEPTWETFRPIKSVGWDGTKFSVDDRMYKKNLLSYHYGFSSIEQKSVCETLTEVTELGNQKEIKDPVEFWRWAGITDAEWFNDRPCVFLSPCVAKNWRPYLTYIHQRPRTLGRKPRGSRVTRRLVRK</sequence>
<dbReference type="EMBL" id="MN739416">
    <property type="protein sequence ID" value="QHT03682.1"/>
    <property type="molecule type" value="Genomic_DNA"/>
</dbReference>
<accession>A0A6C0CHL7</accession>
<protein>
    <submittedName>
        <fullName evidence="1">Uncharacterized protein</fullName>
    </submittedName>
</protein>
<proteinExistence type="predicted"/>